<reference evidence="2 3" key="1">
    <citation type="submission" date="2010-12" db="EMBL/GenBank/DDBJ databases">
        <title>Complete sequence of Desulfurispirillum indicum S5.</title>
        <authorList>
            <consortium name="US DOE Joint Genome Institute"/>
            <person name="Lucas S."/>
            <person name="Copeland A."/>
            <person name="Lapidus A."/>
            <person name="Cheng J.-F."/>
            <person name="Goodwin L."/>
            <person name="Pitluck S."/>
            <person name="Chertkov O."/>
            <person name="Held B."/>
            <person name="Detter J.C."/>
            <person name="Han C."/>
            <person name="Tapia R."/>
            <person name="Land M."/>
            <person name="Hauser L."/>
            <person name="Kyrpides N."/>
            <person name="Ivanova N."/>
            <person name="Mikhailova N."/>
            <person name="Haggblom M."/>
            <person name="Rauschenbach I."/>
            <person name="Bini E."/>
            <person name="Woyke T."/>
        </authorList>
    </citation>
    <scope>NUCLEOTIDE SEQUENCE [LARGE SCALE GENOMIC DNA]</scope>
    <source>
        <strain evidence="3">ATCC BAA-1389 / DSM 22839 / S5</strain>
    </source>
</reference>
<dbReference type="KEGG" id="din:Selin_0062"/>
<evidence type="ECO:0000313" key="3">
    <source>
        <dbReference type="Proteomes" id="UP000002572"/>
    </source>
</evidence>
<gene>
    <name evidence="2" type="ordered locus">Selin_0062</name>
</gene>
<keyword evidence="1" id="KW-0732">Signal</keyword>
<dbReference type="STRING" id="653733.Selin_0062"/>
<keyword evidence="3" id="KW-1185">Reference proteome</keyword>
<sequence length="125" mass="13916">MYRTVSSTAMCVLLIMVALLLSACVAPGQQRSAGFSEEPLPDWIFFTSSSYGLEYASECVPIEASEDVAREQAIALAHDELSRRQGRILPPHLRDNPTFEIVETRRVLFSGTPYICVLMRIHGGR</sequence>
<evidence type="ECO:0000313" key="2">
    <source>
        <dbReference type="EMBL" id="ADU64821.1"/>
    </source>
</evidence>
<name>E6W4U3_DESIS</name>
<dbReference type="InParanoid" id="E6W4U3"/>
<dbReference type="RefSeq" id="WP_013504710.1">
    <property type="nucleotide sequence ID" value="NC_014836.1"/>
</dbReference>
<protein>
    <recommendedName>
        <fullName evidence="4">Lipoprotein</fullName>
    </recommendedName>
</protein>
<dbReference type="Proteomes" id="UP000002572">
    <property type="component" value="Chromosome"/>
</dbReference>
<proteinExistence type="predicted"/>
<feature type="chain" id="PRO_5003211723" description="Lipoprotein" evidence="1">
    <location>
        <begin position="24"/>
        <end position="125"/>
    </location>
</feature>
<dbReference type="EMBL" id="CP002432">
    <property type="protein sequence ID" value="ADU64821.1"/>
    <property type="molecule type" value="Genomic_DNA"/>
</dbReference>
<organism evidence="2 3">
    <name type="scientific">Desulfurispirillum indicum (strain ATCC BAA-1389 / DSM 22839 / S5)</name>
    <dbReference type="NCBI Taxonomy" id="653733"/>
    <lineage>
        <taxon>Bacteria</taxon>
        <taxon>Pseudomonadati</taxon>
        <taxon>Chrysiogenota</taxon>
        <taxon>Chrysiogenia</taxon>
        <taxon>Chrysiogenales</taxon>
        <taxon>Chrysiogenaceae</taxon>
        <taxon>Desulfurispirillum</taxon>
    </lineage>
</organism>
<dbReference type="HOGENOM" id="CLU_1989028_0_0_0"/>
<evidence type="ECO:0000256" key="1">
    <source>
        <dbReference type="SAM" id="SignalP"/>
    </source>
</evidence>
<accession>E6W4U3</accession>
<feature type="signal peptide" evidence="1">
    <location>
        <begin position="1"/>
        <end position="23"/>
    </location>
</feature>
<evidence type="ECO:0008006" key="4">
    <source>
        <dbReference type="Google" id="ProtNLM"/>
    </source>
</evidence>
<dbReference type="AlphaFoldDB" id="E6W4U3"/>
<dbReference type="PROSITE" id="PS51257">
    <property type="entry name" value="PROKAR_LIPOPROTEIN"/>
    <property type="match status" value="1"/>
</dbReference>